<organism evidence="4">
    <name type="scientific">Hexamita inflata</name>
    <dbReference type="NCBI Taxonomy" id="28002"/>
    <lineage>
        <taxon>Eukaryota</taxon>
        <taxon>Metamonada</taxon>
        <taxon>Diplomonadida</taxon>
        <taxon>Hexamitidae</taxon>
        <taxon>Hexamitinae</taxon>
        <taxon>Hexamita</taxon>
    </lineage>
</organism>
<reference evidence="4" key="1">
    <citation type="submission" date="2023-06" db="EMBL/GenBank/DDBJ databases">
        <authorList>
            <person name="Kurt Z."/>
        </authorList>
    </citation>
    <scope>NUCLEOTIDE SEQUENCE</scope>
</reference>
<keyword evidence="2" id="KW-0560">Oxidoreductase</keyword>
<dbReference type="EMBL" id="CATOUU010000042">
    <property type="protein sequence ID" value="CAI9914064.1"/>
    <property type="molecule type" value="Genomic_DNA"/>
</dbReference>
<comment type="caution">
    <text evidence="4">The sequence shown here is derived from an EMBL/GenBank/DDBJ whole genome shotgun (WGS) entry which is preliminary data.</text>
</comment>
<evidence type="ECO:0000256" key="1">
    <source>
        <dbReference type="ARBA" id="ARBA00006484"/>
    </source>
</evidence>
<evidence type="ECO:0000313" key="4">
    <source>
        <dbReference type="EMBL" id="CAI9914064.1"/>
    </source>
</evidence>
<reference evidence="5 6" key="2">
    <citation type="submission" date="2024-07" db="EMBL/GenBank/DDBJ databases">
        <authorList>
            <person name="Akdeniz Z."/>
        </authorList>
    </citation>
    <scope>NUCLEOTIDE SEQUENCE [LARGE SCALE GENOMIC DNA]</scope>
</reference>
<dbReference type="SUPFAM" id="SSF51735">
    <property type="entry name" value="NAD(P)-binding Rossmann-fold domains"/>
    <property type="match status" value="1"/>
</dbReference>
<dbReference type="Proteomes" id="UP001642409">
    <property type="component" value="Unassembled WGS sequence"/>
</dbReference>
<keyword evidence="3" id="KW-0472">Membrane</keyword>
<evidence type="ECO:0000313" key="6">
    <source>
        <dbReference type="Proteomes" id="UP001642409"/>
    </source>
</evidence>
<dbReference type="CDD" id="cd05233">
    <property type="entry name" value="SDR_c"/>
    <property type="match status" value="1"/>
</dbReference>
<evidence type="ECO:0000313" key="5">
    <source>
        <dbReference type="EMBL" id="CAL6011970.1"/>
    </source>
</evidence>
<keyword evidence="6" id="KW-1185">Reference proteome</keyword>
<sequence length="297" mass="32850">MINRLVILIIILLLLYLFKLYLKKPVTLSKYHSDYAFVSGATGGLGRALCARLLQEMSVIAVGRSQSELESLQSLVPPDSKYQLIPFRFDFELQDLATFEPLFASFLVSHNISPSQIGVCFSNAGSGEFRPFHSTSLSTKLAHVRLNLTQHILVTQYFTINFKNRSHKSALIITSSVAVYISGKNTALYQSCKTGLTALGMSIYTSYKRQIDVLTVHPPAISGTKFFKGDEFAPIRSFENSKAAVSPFFIVEHIFKRLGKIQQTNVGSTAMITEIISKVGKNALGFLFSCTKVVGSK</sequence>
<dbReference type="AlphaFoldDB" id="A0AA86TB75"/>
<evidence type="ECO:0000256" key="3">
    <source>
        <dbReference type="SAM" id="Phobius"/>
    </source>
</evidence>
<gene>
    <name evidence="4" type="ORF">HINF_LOCUS1709</name>
    <name evidence="5" type="ORF">HINF_LOCUS23079</name>
</gene>
<keyword evidence="3" id="KW-0812">Transmembrane</keyword>
<dbReference type="PANTHER" id="PTHR42901">
    <property type="entry name" value="ALCOHOL DEHYDROGENASE"/>
    <property type="match status" value="1"/>
</dbReference>
<feature type="transmembrane region" description="Helical" evidence="3">
    <location>
        <begin position="6"/>
        <end position="22"/>
    </location>
</feature>
<name>A0AA86TB75_9EUKA</name>
<dbReference type="GO" id="GO:0016491">
    <property type="term" value="F:oxidoreductase activity"/>
    <property type="evidence" value="ECO:0007669"/>
    <property type="project" value="UniProtKB-KW"/>
</dbReference>
<proteinExistence type="inferred from homology"/>
<accession>A0AA86TB75</accession>
<dbReference type="Pfam" id="PF00106">
    <property type="entry name" value="adh_short"/>
    <property type="match status" value="1"/>
</dbReference>
<evidence type="ECO:0000256" key="2">
    <source>
        <dbReference type="ARBA" id="ARBA00023002"/>
    </source>
</evidence>
<keyword evidence="3" id="KW-1133">Transmembrane helix</keyword>
<dbReference type="Gene3D" id="3.40.50.720">
    <property type="entry name" value="NAD(P)-binding Rossmann-like Domain"/>
    <property type="match status" value="1"/>
</dbReference>
<comment type="similarity">
    <text evidence="1">Belongs to the short-chain dehydrogenases/reductases (SDR) family.</text>
</comment>
<dbReference type="InterPro" id="IPR002347">
    <property type="entry name" value="SDR_fam"/>
</dbReference>
<dbReference type="EMBL" id="CAXDID020000065">
    <property type="protein sequence ID" value="CAL6011970.1"/>
    <property type="molecule type" value="Genomic_DNA"/>
</dbReference>
<protein>
    <submittedName>
        <fullName evidence="4">Putative</fullName>
    </submittedName>
    <submittedName>
        <fullName evidence="5">Reductase</fullName>
    </submittedName>
</protein>
<dbReference type="PANTHER" id="PTHR42901:SF1">
    <property type="entry name" value="ALCOHOL DEHYDROGENASE"/>
    <property type="match status" value="1"/>
</dbReference>
<dbReference type="InterPro" id="IPR036291">
    <property type="entry name" value="NAD(P)-bd_dom_sf"/>
</dbReference>